<keyword evidence="1" id="KW-0966">Cell projection</keyword>
<dbReference type="RefSeq" id="WP_369314748.1">
    <property type="nucleotide sequence ID" value="NZ_JBEHZE010000002.1"/>
</dbReference>
<protein>
    <submittedName>
        <fullName evidence="1">Flagellar biosynthesis regulator FlaF</fullName>
    </submittedName>
</protein>
<dbReference type="NCBIfam" id="NF009435">
    <property type="entry name" value="PRK12794.1"/>
    <property type="match status" value="1"/>
</dbReference>
<accession>A0ABV3Z950</accession>
<keyword evidence="1" id="KW-0282">Flagellum</keyword>
<dbReference type="InterPro" id="IPR010845">
    <property type="entry name" value="FlaF"/>
</dbReference>
<organism evidence="1 2">
    <name type="scientific">Hyphococcus lacteus</name>
    <dbReference type="NCBI Taxonomy" id="3143536"/>
    <lineage>
        <taxon>Bacteria</taxon>
        <taxon>Pseudomonadati</taxon>
        <taxon>Pseudomonadota</taxon>
        <taxon>Alphaproteobacteria</taxon>
        <taxon>Parvularculales</taxon>
        <taxon>Parvularculaceae</taxon>
        <taxon>Hyphococcus</taxon>
    </lineage>
</organism>
<evidence type="ECO:0000313" key="1">
    <source>
        <dbReference type="EMBL" id="MEX6634707.1"/>
    </source>
</evidence>
<gene>
    <name evidence="1" type="primary">flaF</name>
    <name evidence="1" type="ORF">ABFZ84_14245</name>
</gene>
<evidence type="ECO:0000313" key="2">
    <source>
        <dbReference type="Proteomes" id="UP001560685"/>
    </source>
</evidence>
<reference evidence="1 2" key="1">
    <citation type="submission" date="2024-05" db="EMBL/GenBank/DDBJ databases">
        <title>Three bacterial strains, DH-69, EH-24, and ECK-19 isolated from coastal sediments.</title>
        <authorList>
            <person name="Ye Y.-Q."/>
            <person name="Du Z.-J."/>
        </authorList>
    </citation>
    <scope>NUCLEOTIDE SEQUENCE [LARGE SCALE GENOMIC DNA]</scope>
    <source>
        <strain evidence="1 2">ECK-19</strain>
    </source>
</reference>
<dbReference type="EMBL" id="JBEHZE010000002">
    <property type="protein sequence ID" value="MEX6634707.1"/>
    <property type="molecule type" value="Genomic_DNA"/>
</dbReference>
<dbReference type="Pfam" id="PF07309">
    <property type="entry name" value="FlaF"/>
    <property type="match status" value="1"/>
</dbReference>
<dbReference type="Proteomes" id="UP001560685">
    <property type="component" value="Unassembled WGS sequence"/>
</dbReference>
<name>A0ABV3Z950_9PROT</name>
<sequence length="127" mass="14336">MTVSALARNAYDQSTRSTANPRAVERQLLARLTSAIIVTEKKRDEDLSSFIQALSKNLEFWTVVATDVVGEGNKLPSELRAQLFYLFEFTRKHTNKILNQDHQLSAEPLIEINQNILRGLQGQPEPA</sequence>
<keyword evidence="2" id="KW-1185">Reference proteome</keyword>
<comment type="caution">
    <text evidence="1">The sequence shown here is derived from an EMBL/GenBank/DDBJ whole genome shotgun (WGS) entry which is preliminary data.</text>
</comment>
<keyword evidence="1" id="KW-0969">Cilium</keyword>
<proteinExistence type="predicted"/>